<accession>A0A9D1EGX4</accession>
<dbReference type="PRINTS" id="PR00691">
    <property type="entry name" value="ADHESINB"/>
</dbReference>
<evidence type="ECO:0000256" key="2">
    <source>
        <dbReference type="ARBA" id="ARBA00022448"/>
    </source>
</evidence>
<name>A0A9D1EGX4_9FIRM</name>
<evidence type="ECO:0000256" key="1">
    <source>
        <dbReference type="ARBA" id="ARBA00011028"/>
    </source>
</evidence>
<dbReference type="GO" id="GO:0030001">
    <property type="term" value="P:metal ion transport"/>
    <property type="evidence" value="ECO:0007669"/>
    <property type="project" value="InterPro"/>
</dbReference>
<evidence type="ECO:0000313" key="6">
    <source>
        <dbReference type="EMBL" id="HIR89748.1"/>
    </source>
</evidence>
<reference evidence="6" key="1">
    <citation type="submission" date="2020-10" db="EMBL/GenBank/DDBJ databases">
        <authorList>
            <person name="Gilroy R."/>
        </authorList>
    </citation>
    <scope>NUCLEOTIDE SEQUENCE</scope>
    <source>
        <strain evidence="6">ChiW13-3771</strain>
    </source>
</reference>
<organism evidence="6 7">
    <name type="scientific">Candidatus Fimimorpha faecalis</name>
    <dbReference type="NCBI Taxonomy" id="2840824"/>
    <lineage>
        <taxon>Bacteria</taxon>
        <taxon>Bacillati</taxon>
        <taxon>Bacillota</taxon>
        <taxon>Clostridia</taxon>
        <taxon>Eubacteriales</taxon>
        <taxon>Candidatus Fimimorpha</taxon>
    </lineage>
</organism>
<dbReference type="InterPro" id="IPR006129">
    <property type="entry name" value="AdhesinB"/>
</dbReference>
<feature type="signal peptide" evidence="5">
    <location>
        <begin position="1"/>
        <end position="25"/>
    </location>
</feature>
<dbReference type="PROSITE" id="PS51257">
    <property type="entry name" value="PROKAR_LIPOPROTEIN"/>
    <property type="match status" value="1"/>
</dbReference>
<evidence type="ECO:0000256" key="4">
    <source>
        <dbReference type="RuleBase" id="RU003512"/>
    </source>
</evidence>
<dbReference type="SUPFAM" id="SSF53807">
    <property type="entry name" value="Helical backbone' metal receptor"/>
    <property type="match status" value="1"/>
</dbReference>
<evidence type="ECO:0000256" key="5">
    <source>
        <dbReference type="SAM" id="SignalP"/>
    </source>
</evidence>
<feature type="chain" id="PRO_5039731018" evidence="5">
    <location>
        <begin position="26"/>
        <end position="314"/>
    </location>
</feature>
<gene>
    <name evidence="6" type="ORF">IAC96_12455</name>
</gene>
<dbReference type="PANTHER" id="PTHR42953">
    <property type="entry name" value="HIGH-AFFINITY ZINC UPTAKE SYSTEM PROTEIN ZNUA-RELATED"/>
    <property type="match status" value="1"/>
</dbReference>
<keyword evidence="3 5" id="KW-0732">Signal</keyword>
<comment type="caution">
    <text evidence="6">The sequence shown here is derived from an EMBL/GenBank/DDBJ whole genome shotgun (WGS) entry which is preliminary data.</text>
</comment>
<dbReference type="EMBL" id="DVHN01000175">
    <property type="protein sequence ID" value="HIR89748.1"/>
    <property type="molecule type" value="Genomic_DNA"/>
</dbReference>
<dbReference type="AlphaFoldDB" id="A0A9D1EGX4"/>
<dbReference type="GO" id="GO:0046872">
    <property type="term" value="F:metal ion binding"/>
    <property type="evidence" value="ECO:0007669"/>
    <property type="project" value="InterPro"/>
</dbReference>
<sequence>MKKKLLLSILISMISILLCSCQIQQYEETDNGKLTIATTIFPYYDFARAIGGDLINLELIIPAGRDSHSFEPTPADMITIEQADLFLYNGGEMERWLDDLLETARANGKENLRMMDYVQTDEEQVLEGMLIRGAEADHEFDEHIWTSPKNAILLLQKISETMQQLNPENAAQFAVNTENYKNQLKQLDQTLESIVANAAKKIMIFGDKFPFYYFARDYGLECYAAFPGCSTETEPSAGTMAYLIDKTKEEQINAIYYLELSTHKIADAIGQATGAQSLLFHSCHNVTRDEFESGVTYVQLMNQNAEHLRIGLNN</sequence>
<dbReference type="GO" id="GO:0007155">
    <property type="term" value="P:cell adhesion"/>
    <property type="evidence" value="ECO:0007669"/>
    <property type="project" value="InterPro"/>
</dbReference>
<dbReference type="PRINTS" id="PR00690">
    <property type="entry name" value="ADHESNFAMILY"/>
</dbReference>
<evidence type="ECO:0000256" key="3">
    <source>
        <dbReference type="ARBA" id="ARBA00022729"/>
    </source>
</evidence>
<comment type="similarity">
    <text evidence="1 4">Belongs to the bacterial solute-binding protein 9 family.</text>
</comment>
<dbReference type="Gene3D" id="3.40.50.1980">
    <property type="entry name" value="Nitrogenase molybdenum iron protein domain"/>
    <property type="match status" value="2"/>
</dbReference>
<proteinExistence type="inferred from homology"/>
<protein>
    <submittedName>
        <fullName evidence="6">Zinc ABC transporter substrate-binding protein</fullName>
    </submittedName>
</protein>
<dbReference type="Pfam" id="PF01297">
    <property type="entry name" value="ZnuA"/>
    <property type="match status" value="1"/>
</dbReference>
<keyword evidence="2 4" id="KW-0813">Transport</keyword>
<dbReference type="PANTHER" id="PTHR42953:SF3">
    <property type="entry name" value="HIGH-AFFINITY ZINC UPTAKE SYSTEM PROTEIN ZNUA"/>
    <property type="match status" value="1"/>
</dbReference>
<dbReference type="InterPro" id="IPR006127">
    <property type="entry name" value="ZnuA-like"/>
</dbReference>
<reference evidence="6" key="2">
    <citation type="journal article" date="2021" name="PeerJ">
        <title>Extensive microbial diversity within the chicken gut microbiome revealed by metagenomics and culture.</title>
        <authorList>
            <person name="Gilroy R."/>
            <person name="Ravi A."/>
            <person name="Getino M."/>
            <person name="Pursley I."/>
            <person name="Horton D.L."/>
            <person name="Alikhan N.F."/>
            <person name="Baker D."/>
            <person name="Gharbi K."/>
            <person name="Hall N."/>
            <person name="Watson M."/>
            <person name="Adriaenssens E.M."/>
            <person name="Foster-Nyarko E."/>
            <person name="Jarju S."/>
            <person name="Secka A."/>
            <person name="Antonio M."/>
            <person name="Oren A."/>
            <person name="Chaudhuri R.R."/>
            <person name="La Ragione R."/>
            <person name="Hildebrand F."/>
            <person name="Pallen M.J."/>
        </authorList>
    </citation>
    <scope>NUCLEOTIDE SEQUENCE</scope>
    <source>
        <strain evidence="6">ChiW13-3771</strain>
    </source>
</reference>
<evidence type="ECO:0000313" key="7">
    <source>
        <dbReference type="Proteomes" id="UP000824201"/>
    </source>
</evidence>
<dbReference type="Proteomes" id="UP000824201">
    <property type="component" value="Unassembled WGS sequence"/>
</dbReference>
<dbReference type="InterPro" id="IPR050492">
    <property type="entry name" value="Bact_metal-bind_prot9"/>
</dbReference>
<dbReference type="InterPro" id="IPR006128">
    <property type="entry name" value="Lipoprotein_PsaA-like"/>
</dbReference>